<dbReference type="EMBL" id="BMAV01010510">
    <property type="protein sequence ID" value="GFY55658.1"/>
    <property type="molecule type" value="Genomic_DNA"/>
</dbReference>
<dbReference type="Gene3D" id="3.30.420.10">
    <property type="entry name" value="Ribonuclease H-like superfamily/Ribonuclease H"/>
    <property type="match status" value="1"/>
</dbReference>
<dbReference type="PANTHER" id="PTHR47331:SF2">
    <property type="match status" value="1"/>
</dbReference>
<evidence type="ECO:0000313" key="2">
    <source>
        <dbReference type="Proteomes" id="UP000886998"/>
    </source>
</evidence>
<comment type="caution">
    <text evidence="1">The sequence shown here is derived from an EMBL/GenBank/DDBJ whole genome shotgun (WGS) entry which is preliminary data.</text>
</comment>
<dbReference type="PANTHER" id="PTHR47331">
    <property type="entry name" value="PHD-TYPE DOMAIN-CONTAINING PROTEIN"/>
    <property type="match status" value="1"/>
</dbReference>
<keyword evidence="2" id="KW-1185">Reference proteome</keyword>
<dbReference type="GO" id="GO:0003676">
    <property type="term" value="F:nucleic acid binding"/>
    <property type="evidence" value="ECO:0007669"/>
    <property type="project" value="InterPro"/>
</dbReference>
<dbReference type="OrthoDB" id="5967017at2759"/>
<gene>
    <name evidence="1" type="primary">AVEN_113672_1</name>
    <name evidence="1" type="ORF">TNIN_424411</name>
</gene>
<dbReference type="AlphaFoldDB" id="A0A8X6XKK6"/>
<accession>A0A8X6XKK6</accession>
<reference evidence="1" key="1">
    <citation type="submission" date="2020-08" db="EMBL/GenBank/DDBJ databases">
        <title>Multicomponent nature underlies the extraordinary mechanical properties of spider dragline silk.</title>
        <authorList>
            <person name="Kono N."/>
            <person name="Nakamura H."/>
            <person name="Mori M."/>
            <person name="Yoshida Y."/>
            <person name="Ohtoshi R."/>
            <person name="Malay A.D."/>
            <person name="Moran D.A.P."/>
            <person name="Tomita M."/>
            <person name="Numata K."/>
            <person name="Arakawa K."/>
        </authorList>
    </citation>
    <scope>NUCLEOTIDE SEQUENCE</scope>
</reference>
<proteinExistence type="predicted"/>
<name>A0A8X6XKK6_9ARAC</name>
<organism evidence="1 2">
    <name type="scientific">Trichonephila inaurata madagascariensis</name>
    <dbReference type="NCBI Taxonomy" id="2747483"/>
    <lineage>
        <taxon>Eukaryota</taxon>
        <taxon>Metazoa</taxon>
        <taxon>Ecdysozoa</taxon>
        <taxon>Arthropoda</taxon>
        <taxon>Chelicerata</taxon>
        <taxon>Arachnida</taxon>
        <taxon>Araneae</taxon>
        <taxon>Araneomorphae</taxon>
        <taxon>Entelegynae</taxon>
        <taxon>Araneoidea</taxon>
        <taxon>Nephilidae</taxon>
        <taxon>Trichonephila</taxon>
        <taxon>Trichonephila inaurata</taxon>
    </lineage>
</organism>
<dbReference type="InterPro" id="IPR036397">
    <property type="entry name" value="RNaseH_sf"/>
</dbReference>
<dbReference type="Proteomes" id="UP000886998">
    <property type="component" value="Unassembled WGS sequence"/>
</dbReference>
<protein>
    <submittedName>
        <fullName evidence="1">Integrase catalytic domain-containing protein</fullName>
    </submittedName>
</protein>
<evidence type="ECO:0000313" key="1">
    <source>
        <dbReference type="EMBL" id="GFY55658.1"/>
    </source>
</evidence>
<sequence>MTCIICKRFNAKPISVSEGLLPQNRVKDAAIFEIIGLNLAGPLILKNREKNWILILTRAVNRATNLEILTSASTESFLLGLRRFTVRRGRPSVIYLDNGINCKGCYQLL</sequence>